<dbReference type="Pfam" id="PF00188">
    <property type="entry name" value="CAP"/>
    <property type="match status" value="1"/>
</dbReference>
<dbReference type="GO" id="GO:0005576">
    <property type="term" value="C:extracellular region"/>
    <property type="evidence" value="ECO:0007669"/>
    <property type="project" value="InterPro"/>
</dbReference>
<dbReference type="Proteomes" id="UP000290439">
    <property type="component" value="Chromosome"/>
</dbReference>
<feature type="domain" description="SCP" evidence="2">
    <location>
        <begin position="30"/>
        <end position="166"/>
    </location>
</feature>
<keyword evidence="1" id="KW-0732">Signal</keyword>
<feature type="chain" id="PRO_5020714485" evidence="1">
    <location>
        <begin position="28"/>
        <end position="176"/>
    </location>
</feature>
<dbReference type="EMBL" id="LR215973">
    <property type="protein sequence ID" value="VFB00755.1"/>
    <property type="molecule type" value="Genomic_DNA"/>
</dbReference>
<dbReference type="Gene3D" id="3.40.33.10">
    <property type="entry name" value="CAP"/>
    <property type="match status" value="1"/>
</dbReference>
<dbReference type="InterPro" id="IPR018244">
    <property type="entry name" value="Allrgn_V5/Tpx1_CS"/>
</dbReference>
<dbReference type="InterPro" id="IPR014044">
    <property type="entry name" value="CAP_dom"/>
</dbReference>
<dbReference type="InterPro" id="IPR035940">
    <property type="entry name" value="CAP_sf"/>
</dbReference>
<dbReference type="SUPFAM" id="SSF55797">
    <property type="entry name" value="PR-1-like"/>
    <property type="match status" value="1"/>
</dbReference>
<dbReference type="FunFam" id="3.40.33.10:FF:000002">
    <property type="entry name" value="Golgi-associated plant pathogenesis-related protein 1"/>
    <property type="match status" value="1"/>
</dbReference>
<sequence length="176" mass="19197">MRAGRLWSVVAAGVLTVLVTGTGPAVAQEQYAQAGLDAHNRYRARHGSPPMSLVQDLVAKAGQCAQYYAEKAQIDHSCPYKSNAGENLYMAFGGTADAVHQVQAAVQMWYDEIKDYDYAKPGFAANTGHFTQVVWKASTRLGIGFATKNNKHVVVALYLEHGNVVGQFEENVPRPR</sequence>
<evidence type="ECO:0000259" key="2">
    <source>
        <dbReference type="SMART" id="SM00198"/>
    </source>
</evidence>
<dbReference type="AlphaFoldDB" id="A0A4U8W7V6"/>
<evidence type="ECO:0000313" key="3">
    <source>
        <dbReference type="EMBL" id="VFB00755.1"/>
    </source>
</evidence>
<organism evidence="3 4">
    <name type="scientific">Nocardia cyriacigeorgica</name>
    <dbReference type="NCBI Taxonomy" id="135487"/>
    <lineage>
        <taxon>Bacteria</taxon>
        <taxon>Bacillati</taxon>
        <taxon>Actinomycetota</taxon>
        <taxon>Actinomycetes</taxon>
        <taxon>Mycobacteriales</taxon>
        <taxon>Nocardiaceae</taxon>
        <taxon>Nocardia</taxon>
    </lineage>
</organism>
<dbReference type="InterPro" id="IPR001283">
    <property type="entry name" value="CRISP-related"/>
</dbReference>
<dbReference type="SMART" id="SM00198">
    <property type="entry name" value="SCP"/>
    <property type="match status" value="1"/>
</dbReference>
<proteinExistence type="predicted"/>
<reference evidence="3 4" key="1">
    <citation type="submission" date="2019-02" db="EMBL/GenBank/DDBJ databases">
        <authorList>
            <consortium name="Pathogen Informatics"/>
        </authorList>
    </citation>
    <scope>NUCLEOTIDE SEQUENCE [LARGE SCALE GENOMIC DNA]</scope>
    <source>
        <strain evidence="3 4">3012STDY6756504</strain>
    </source>
</reference>
<evidence type="ECO:0000313" key="4">
    <source>
        <dbReference type="Proteomes" id="UP000290439"/>
    </source>
</evidence>
<dbReference type="RefSeq" id="WP_165448953.1">
    <property type="nucleotide sequence ID" value="NZ_JARWOR010000016.1"/>
</dbReference>
<evidence type="ECO:0000256" key="1">
    <source>
        <dbReference type="SAM" id="SignalP"/>
    </source>
</evidence>
<dbReference type="PRINTS" id="PR00837">
    <property type="entry name" value="V5TPXLIKE"/>
</dbReference>
<dbReference type="CDD" id="cd05382">
    <property type="entry name" value="CAP_GAPR1-like"/>
    <property type="match status" value="1"/>
</dbReference>
<feature type="signal peptide" evidence="1">
    <location>
        <begin position="1"/>
        <end position="27"/>
    </location>
</feature>
<protein>
    <submittedName>
        <fullName evidence="3">Cysteine-rich secretory protein family</fullName>
    </submittedName>
</protein>
<dbReference type="PROSITE" id="PS01009">
    <property type="entry name" value="CRISP_1"/>
    <property type="match status" value="1"/>
</dbReference>
<dbReference type="InterPro" id="IPR034113">
    <property type="entry name" value="SCP_GAPR1-like"/>
</dbReference>
<gene>
    <name evidence="3" type="ORF">NCTC10797_04560</name>
</gene>
<dbReference type="PANTHER" id="PTHR10334">
    <property type="entry name" value="CYSTEINE-RICH SECRETORY PROTEIN-RELATED"/>
    <property type="match status" value="1"/>
</dbReference>
<name>A0A4U8W7V6_9NOCA</name>
<accession>A0A4U8W7V6</accession>